<evidence type="ECO:0000259" key="14">
    <source>
        <dbReference type="PROSITE" id="PS51410"/>
    </source>
</evidence>
<dbReference type="RefSeq" id="WP_115937449.1">
    <property type="nucleotide sequence ID" value="NZ_QRDW01000006.1"/>
</dbReference>
<dbReference type="PRINTS" id="PR00372">
    <property type="entry name" value="FYWHYDRXLASE"/>
</dbReference>
<dbReference type="GO" id="GO:0004505">
    <property type="term" value="F:phenylalanine 4-monooxygenase activity"/>
    <property type="evidence" value="ECO:0007669"/>
    <property type="project" value="UniProtKB-EC"/>
</dbReference>
<evidence type="ECO:0000256" key="9">
    <source>
        <dbReference type="ARBA" id="ARBA00023004"/>
    </source>
</evidence>
<evidence type="ECO:0000256" key="1">
    <source>
        <dbReference type="ARBA" id="ARBA00001060"/>
    </source>
</evidence>
<sequence length="283" mass="32370">MDTENLRGDYTHMRDDWTVEQDMAAYSEAEHQLWRRLYRRQIGLMPDHAAPEFIEGLEKLDCANGIPDLEKASDTLQALTGFRLVAVPGLVPDDVFFDHLANRRFPVTVWLREPEEFDYLVEPDIFHDFFGHVPLLSNPVFADFLEAYGRKGPEAIKHGGLKCLARLYWYMVEFGLIKTDAGLRIFGAGILSSSGETVHSLTSPASNRIGFDIDRIMQTDYDIDSYQQTYFVIEDYQDLFDASKVDFKPLYAKYADKPPLHKKCLLDGDRFYAPEPEALPKAG</sequence>
<dbReference type="PANTHER" id="PTHR11473">
    <property type="entry name" value="AROMATIC AMINO ACID HYDROXYLASE"/>
    <property type="match status" value="1"/>
</dbReference>
<evidence type="ECO:0000256" key="7">
    <source>
        <dbReference type="ARBA" id="ARBA00022723"/>
    </source>
</evidence>
<protein>
    <recommendedName>
        <fullName evidence="6">Phenylalanine-4-hydroxylase</fullName>
        <ecNumber evidence="5">1.14.16.1</ecNumber>
    </recommendedName>
    <alternativeName>
        <fullName evidence="12">Phe-4-monooxygenase</fullName>
    </alternativeName>
</protein>
<reference evidence="15 16" key="1">
    <citation type="submission" date="2018-07" db="EMBL/GenBank/DDBJ databases">
        <title>Genomic Encyclopedia of Type Strains, Phase III (KMG-III): the genomes of soil and plant-associated and newly described type strains.</title>
        <authorList>
            <person name="Whitman W."/>
        </authorList>
    </citation>
    <scope>NUCLEOTIDE SEQUENCE [LARGE SCALE GENOMIC DNA]</scope>
    <source>
        <strain evidence="15 16">CECT 8488</strain>
    </source>
</reference>
<feature type="binding site" evidence="13">
    <location>
        <position position="173"/>
    </location>
    <ligand>
        <name>Fe cation</name>
        <dbReference type="ChEBI" id="CHEBI:24875"/>
    </ligand>
</feature>
<evidence type="ECO:0000256" key="5">
    <source>
        <dbReference type="ARBA" id="ARBA00011995"/>
    </source>
</evidence>
<dbReference type="EMBL" id="QRDW01000006">
    <property type="protein sequence ID" value="RED49230.1"/>
    <property type="molecule type" value="Genomic_DNA"/>
</dbReference>
<dbReference type="OrthoDB" id="9780502at2"/>
<evidence type="ECO:0000313" key="16">
    <source>
        <dbReference type="Proteomes" id="UP000256845"/>
    </source>
</evidence>
<dbReference type="Gene3D" id="1.10.800.10">
    <property type="entry name" value="Aromatic amino acid hydroxylase"/>
    <property type="match status" value="1"/>
</dbReference>
<accession>A0A3D9HIC0</accession>
<dbReference type="PROSITE" id="PS00367">
    <property type="entry name" value="BH4_AAA_HYDROXYL_1"/>
    <property type="match status" value="1"/>
</dbReference>
<feature type="binding site" evidence="13">
    <location>
        <position position="132"/>
    </location>
    <ligand>
        <name>Fe cation</name>
        <dbReference type="ChEBI" id="CHEBI:24875"/>
    </ligand>
</feature>
<feature type="domain" description="Biopterin-dependent aromatic amino acid hydroxylase family profile" evidence="14">
    <location>
        <begin position="1"/>
        <end position="283"/>
    </location>
</feature>
<dbReference type="EC" id="1.14.16.1" evidence="5"/>
<proteinExistence type="inferred from homology"/>
<keyword evidence="7 13" id="KW-0479">Metal-binding</keyword>
<comment type="caution">
    <text evidence="15">The sequence shown here is derived from an EMBL/GenBank/DDBJ whole genome shotgun (WGS) entry which is preliminary data.</text>
</comment>
<keyword evidence="16" id="KW-1185">Reference proteome</keyword>
<dbReference type="InterPro" id="IPR036951">
    <property type="entry name" value="ArAA_hydroxylase_sf"/>
</dbReference>
<evidence type="ECO:0000313" key="15">
    <source>
        <dbReference type="EMBL" id="RED49230.1"/>
    </source>
</evidence>
<dbReference type="InterPro" id="IPR001273">
    <property type="entry name" value="ArAA_hydroxylase"/>
</dbReference>
<evidence type="ECO:0000256" key="8">
    <source>
        <dbReference type="ARBA" id="ARBA00023002"/>
    </source>
</evidence>
<comment type="cofactor">
    <cofactor evidence="2 13">
        <name>Fe(2+)</name>
        <dbReference type="ChEBI" id="CHEBI:29033"/>
    </cofactor>
</comment>
<dbReference type="InterPro" id="IPR018301">
    <property type="entry name" value="ArAA_hydroxylase_Fe/CU_BS"/>
</dbReference>
<dbReference type="NCBIfam" id="TIGR01267">
    <property type="entry name" value="Phe4hydrox_mono"/>
    <property type="match status" value="1"/>
</dbReference>
<dbReference type="PROSITE" id="PS51410">
    <property type="entry name" value="BH4_AAA_HYDROXYL_2"/>
    <property type="match status" value="1"/>
</dbReference>
<evidence type="ECO:0000256" key="2">
    <source>
        <dbReference type="ARBA" id="ARBA00001954"/>
    </source>
</evidence>
<dbReference type="CDD" id="cd03348">
    <property type="entry name" value="pro_PheOH"/>
    <property type="match status" value="1"/>
</dbReference>
<evidence type="ECO:0000256" key="4">
    <source>
        <dbReference type="ARBA" id="ARBA00009712"/>
    </source>
</evidence>
<dbReference type="Pfam" id="PF00351">
    <property type="entry name" value="Biopterin_H"/>
    <property type="match status" value="1"/>
</dbReference>
<evidence type="ECO:0000256" key="3">
    <source>
        <dbReference type="ARBA" id="ARBA00005088"/>
    </source>
</evidence>
<dbReference type="PANTHER" id="PTHR11473:SF24">
    <property type="entry name" value="PHENYLALANINE-4-HYDROXYLASE"/>
    <property type="match status" value="1"/>
</dbReference>
<dbReference type="SUPFAM" id="SSF56534">
    <property type="entry name" value="Aromatic aminoacid monoxygenases, catalytic and oligomerization domains"/>
    <property type="match status" value="1"/>
</dbReference>
<dbReference type="InterPro" id="IPR019774">
    <property type="entry name" value="Aromatic-AA_hydroxylase_C"/>
</dbReference>
<gene>
    <name evidence="15" type="ORF">DFP90_106208</name>
</gene>
<dbReference type="InterPro" id="IPR005960">
    <property type="entry name" value="Phe-4-hydroxylase_mono"/>
</dbReference>
<evidence type="ECO:0000256" key="10">
    <source>
        <dbReference type="ARBA" id="ARBA00023033"/>
    </source>
</evidence>
<evidence type="ECO:0000256" key="13">
    <source>
        <dbReference type="PIRSR" id="PIRSR601273-2"/>
    </source>
</evidence>
<name>A0A3D9HIC0_9PROT</name>
<evidence type="ECO:0000256" key="6">
    <source>
        <dbReference type="ARBA" id="ARBA00020276"/>
    </source>
</evidence>
<comment type="catalytic activity">
    <reaction evidence="1">
        <text>(6R)-L-erythro-5,6,7,8-tetrahydrobiopterin + L-phenylalanine + O2 = (4aS,6R)-4a-hydroxy-L-erythro-5,6,7,8-tetrahydrobiopterin + L-tyrosine</text>
        <dbReference type="Rhea" id="RHEA:20273"/>
        <dbReference type="ChEBI" id="CHEBI:15379"/>
        <dbReference type="ChEBI" id="CHEBI:15642"/>
        <dbReference type="ChEBI" id="CHEBI:58095"/>
        <dbReference type="ChEBI" id="CHEBI:58315"/>
        <dbReference type="ChEBI" id="CHEBI:59560"/>
        <dbReference type="EC" id="1.14.16.1"/>
    </reaction>
</comment>
<feature type="binding site" evidence="13">
    <location>
        <position position="127"/>
    </location>
    <ligand>
        <name>Fe cation</name>
        <dbReference type="ChEBI" id="CHEBI:24875"/>
    </ligand>
</feature>
<dbReference type="UniPathway" id="UPA00139">
    <property type="reaction ID" value="UER00337"/>
</dbReference>
<keyword evidence="8" id="KW-0560">Oxidoreductase</keyword>
<keyword evidence="9 13" id="KW-0408">Iron</keyword>
<comment type="similarity">
    <text evidence="4">Belongs to the biopterin-dependent aromatic amino acid hydroxylase family.</text>
</comment>
<dbReference type="GO" id="GO:0005506">
    <property type="term" value="F:iron ion binding"/>
    <property type="evidence" value="ECO:0007669"/>
    <property type="project" value="InterPro"/>
</dbReference>
<dbReference type="AlphaFoldDB" id="A0A3D9HIC0"/>
<dbReference type="Proteomes" id="UP000256845">
    <property type="component" value="Unassembled WGS sequence"/>
</dbReference>
<keyword evidence="10" id="KW-0503">Monooxygenase</keyword>
<dbReference type="GO" id="GO:0006559">
    <property type="term" value="P:L-phenylalanine catabolic process"/>
    <property type="evidence" value="ECO:0007669"/>
    <property type="project" value="UniProtKB-UniPathway"/>
</dbReference>
<evidence type="ECO:0000256" key="11">
    <source>
        <dbReference type="ARBA" id="ARBA00023232"/>
    </source>
</evidence>
<keyword evidence="11" id="KW-0585">Phenylalanine catabolism</keyword>
<dbReference type="NCBIfam" id="NF008877">
    <property type="entry name" value="PRK11913.1-2"/>
    <property type="match status" value="1"/>
</dbReference>
<evidence type="ECO:0000256" key="12">
    <source>
        <dbReference type="ARBA" id="ARBA00029922"/>
    </source>
</evidence>
<dbReference type="InterPro" id="IPR036329">
    <property type="entry name" value="Aro-AA_hydroxylase_C_sf"/>
</dbReference>
<comment type="pathway">
    <text evidence="3">Amino-acid degradation; L-phenylalanine degradation; acetoacetate and fumarate from L-phenylalanine: step 1/6.</text>
</comment>
<organism evidence="15 16">
    <name type="scientific">Aestuariispira insulae</name>
    <dbReference type="NCBI Taxonomy" id="1461337"/>
    <lineage>
        <taxon>Bacteria</taxon>
        <taxon>Pseudomonadati</taxon>
        <taxon>Pseudomonadota</taxon>
        <taxon>Alphaproteobacteria</taxon>
        <taxon>Rhodospirillales</taxon>
        <taxon>Kiloniellaceae</taxon>
        <taxon>Aestuariispira</taxon>
    </lineage>
</organism>